<name>Q7RDM8_PLAYO</name>
<evidence type="ECO:0000313" key="1">
    <source>
        <dbReference type="EMBL" id="EAA17416.1"/>
    </source>
</evidence>
<evidence type="ECO:0000313" key="2">
    <source>
        <dbReference type="Proteomes" id="UP000008553"/>
    </source>
</evidence>
<dbReference type="InParanoid" id="Q7RDM8"/>
<comment type="caution">
    <text evidence="1">The sequence shown here is derived from an EMBL/GenBank/DDBJ whole genome shotgun (WGS) entry which is preliminary data.</text>
</comment>
<accession>Q7RDM8</accession>
<dbReference type="PaxDb" id="73239-Q7RDM8"/>
<sequence length="13" mass="1462">KILLFIQSGTQTI</sequence>
<organism evidence="1 2">
    <name type="scientific">Plasmodium yoelii yoelii</name>
    <dbReference type="NCBI Taxonomy" id="73239"/>
    <lineage>
        <taxon>Eukaryota</taxon>
        <taxon>Sar</taxon>
        <taxon>Alveolata</taxon>
        <taxon>Apicomplexa</taxon>
        <taxon>Aconoidasida</taxon>
        <taxon>Haemosporida</taxon>
        <taxon>Plasmodiidae</taxon>
        <taxon>Plasmodium</taxon>
        <taxon>Plasmodium (Vinckeia)</taxon>
    </lineage>
</organism>
<proteinExistence type="predicted"/>
<reference evidence="1 2" key="1">
    <citation type="journal article" date="2002" name="Nature">
        <title>Genome sequence and comparative analysis of the model rodent malaria parasite Plasmodium yoelii yoelii.</title>
        <authorList>
            <person name="Carlton J.M."/>
            <person name="Angiuoli S.V."/>
            <person name="Suh B.B."/>
            <person name="Kooij T.W."/>
            <person name="Pertea M."/>
            <person name="Silva J.C."/>
            <person name="Ermolaeva M.D."/>
            <person name="Allen J.E."/>
            <person name="Selengut J.D."/>
            <person name="Koo H.L."/>
            <person name="Peterson J.D."/>
            <person name="Pop M."/>
            <person name="Kosack D.S."/>
            <person name="Shumway M.F."/>
            <person name="Bidwell S.L."/>
            <person name="Shallom S.J."/>
            <person name="van Aken S.E."/>
            <person name="Riedmuller S.B."/>
            <person name="Feldblyum T.V."/>
            <person name="Cho J.K."/>
            <person name="Quackenbush J."/>
            <person name="Sedegah M."/>
            <person name="Shoaibi A."/>
            <person name="Cummings L.M."/>
            <person name="Florens L."/>
            <person name="Yates J.R."/>
            <person name="Raine J.D."/>
            <person name="Sinden R.E."/>
            <person name="Harris M.A."/>
            <person name="Cunningham D.A."/>
            <person name="Preiser P.R."/>
            <person name="Bergman L.W."/>
            <person name="Vaidya A.B."/>
            <person name="van Lin L.H."/>
            <person name="Janse C.J."/>
            <person name="Waters A.P."/>
            <person name="Smith H.O."/>
            <person name="White O.R."/>
            <person name="Salzberg S.L."/>
            <person name="Venter J.C."/>
            <person name="Fraser C.M."/>
            <person name="Hoffman S.L."/>
            <person name="Gardner M.J."/>
            <person name="Carucci D.J."/>
        </authorList>
    </citation>
    <scope>NUCLEOTIDE SEQUENCE [LARGE SCALE GENOMIC DNA]</scope>
    <source>
        <strain evidence="1 2">17XNL</strain>
    </source>
</reference>
<gene>
    <name evidence="1" type="ORF">PY05394</name>
</gene>
<protein>
    <submittedName>
        <fullName evidence="1">Uncharacterized protein</fullName>
    </submittedName>
</protein>
<keyword evidence="2" id="KW-1185">Reference proteome</keyword>
<dbReference type="EMBL" id="AABL01001704">
    <property type="protein sequence ID" value="EAA17416.1"/>
    <property type="molecule type" value="Genomic_DNA"/>
</dbReference>
<dbReference type="Proteomes" id="UP000008553">
    <property type="component" value="Unassembled WGS sequence"/>
</dbReference>
<feature type="non-terminal residue" evidence="1">
    <location>
        <position position="1"/>
    </location>
</feature>